<dbReference type="Proteomes" id="UP001165121">
    <property type="component" value="Unassembled WGS sequence"/>
</dbReference>
<dbReference type="PANTHER" id="PTHR43383:SF2">
    <property type="entry name" value="AMIDOHYDROLASE 2 FAMILY PROTEIN"/>
    <property type="match status" value="1"/>
</dbReference>
<feature type="domain" description="Reverse transcriptase Ty1/copia-type" evidence="1">
    <location>
        <begin position="225"/>
        <end position="380"/>
    </location>
</feature>
<gene>
    <name evidence="2" type="ORF">Pfra01_002061200</name>
</gene>
<organism evidence="2 3">
    <name type="scientific">Phytophthora fragariaefolia</name>
    <dbReference type="NCBI Taxonomy" id="1490495"/>
    <lineage>
        <taxon>Eukaryota</taxon>
        <taxon>Sar</taxon>
        <taxon>Stramenopiles</taxon>
        <taxon>Oomycota</taxon>
        <taxon>Peronosporomycetes</taxon>
        <taxon>Peronosporales</taxon>
        <taxon>Peronosporaceae</taxon>
        <taxon>Phytophthora</taxon>
    </lineage>
</organism>
<dbReference type="OrthoDB" id="164869at2759"/>
<dbReference type="PANTHER" id="PTHR43383">
    <property type="entry name" value="NODULIN 6"/>
    <property type="match status" value="1"/>
</dbReference>
<reference evidence="2" key="1">
    <citation type="submission" date="2023-04" db="EMBL/GenBank/DDBJ databases">
        <title>Phytophthora fragariaefolia NBRC 109709.</title>
        <authorList>
            <person name="Ichikawa N."/>
            <person name="Sato H."/>
            <person name="Tonouchi N."/>
        </authorList>
    </citation>
    <scope>NUCLEOTIDE SEQUENCE</scope>
    <source>
        <strain evidence="2">NBRC 109709</strain>
    </source>
</reference>
<comment type="caution">
    <text evidence="2">The sequence shown here is derived from an EMBL/GenBank/DDBJ whole genome shotgun (WGS) entry which is preliminary data.</text>
</comment>
<accession>A0A9W6Y2M3</accession>
<dbReference type="InterPro" id="IPR013103">
    <property type="entry name" value="RVT_2"/>
</dbReference>
<proteinExistence type="predicted"/>
<protein>
    <submittedName>
        <fullName evidence="2">Unnamed protein product</fullName>
    </submittedName>
</protein>
<dbReference type="EMBL" id="BSXT01002827">
    <property type="protein sequence ID" value="GMF51167.1"/>
    <property type="molecule type" value="Genomic_DNA"/>
</dbReference>
<evidence type="ECO:0000313" key="3">
    <source>
        <dbReference type="Proteomes" id="UP001165121"/>
    </source>
</evidence>
<dbReference type="Pfam" id="PF07727">
    <property type="entry name" value="RVT_2"/>
    <property type="match status" value="1"/>
</dbReference>
<evidence type="ECO:0000313" key="2">
    <source>
        <dbReference type="EMBL" id="GMF51167.1"/>
    </source>
</evidence>
<keyword evidence="3" id="KW-1185">Reference proteome</keyword>
<evidence type="ECO:0000259" key="1">
    <source>
        <dbReference type="Pfam" id="PF07727"/>
    </source>
</evidence>
<dbReference type="AlphaFoldDB" id="A0A9W6Y2M3"/>
<name>A0A9W6Y2M3_9STRA</name>
<sequence length="382" mass="43311">MQSNPIDSTRSRELPVLDERAVECFQQCIAGEGNKRLHHDKDSGQMSFLSRERGSCEPSHEDHCNYTYSRPIQHCVCWHQRDDVEYATSMGAGVGECDTLCRECTGRQNGVASMVARTAESGGHNRAYPGRVSVLEVRSTCSLPSEADAVLDYLRTSGIESGQDHVKCDRDLPSYEQFVYALLAIKCVAEPQTDKQAIASGEAAQWVKAMASEIQYHEDNETRKYGIDYTEIFASVVRMEIIRLLLALAAAMDWEVEQMDVKSAFLNGYLDEEIYMEQPVGYVQRGKECHVCVLRKSLYGLKQAPRVWYYTFYEVMIAEKLIRLVKGHCVFVKTRGGEICIVVVDVNNLLVIGTKPFVAEIKEILKRRFQMTDLVRVSYLLR</sequence>